<dbReference type="Proteomes" id="UP000230392">
    <property type="component" value="Unassembled WGS sequence"/>
</dbReference>
<dbReference type="EMBL" id="PCRF01000117">
    <property type="protein sequence ID" value="PIP16399.1"/>
    <property type="molecule type" value="Genomic_DNA"/>
</dbReference>
<name>A0A2G9YAY6_9BACT</name>
<protein>
    <recommendedName>
        <fullName evidence="1">TRAM domain-containing protein</fullName>
    </recommendedName>
</protein>
<gene>
    <name evidence="2" type="ORF">COX46_02470</name>
</gene>
<dbReference type="InterPro" id="IPR002792">
    <property type="entry name" value="TRAM_dom"/>
</dbReference>
<dbReference type="PROSITE" id="PS50926">
    <property type="entry name" value="TRAM"/>
    <property type="match status" value="1"/>
</dbReference>
<feature type="domain" description="TRAM" evidence="1">
    <location>
        <begin position="36"/>
        <end position="144"/>
    </location>
</feature>
<comment type="caution">
    <text evidence="2">The sequence shown here is derived from an EMBL/GenBank/DDBJ whole genome shotgun (WGS) entry which is preliminary data.</text>
</comment>
<evidence type="ECO:0000313" key="2">
    <source>
        <dbReference type="EMBL" id="PIP16399.1"/>
    </source>
</evidence>
<reference evidence="2 3" key="1">
    <citation type="submission" date="2017-09" db="EMBL/GenBank/DDBJ databases">
        <title>Depth-based differentiation of microbial function through sediment-hosted aquifers and enrichment of novel symbionts in the deep terrestrial subsurface.</title>
        <authorList>
            <person name="Probst A.J."/>
            <person name="Ladd B."/>
            <person name="Jarett J.K."/>
            <person name="Geller-Mcgrath D.E."/>
            <person name="Sieber C.M."/>
            <person name="Emerson J.B."/>
            <person name="Anantharaman K."/>
            <person name="Thomas B.C."/>
            <person name="Malmstrom R."/>
            <person name="Stieglmeier M."/>
            <person name="Klingl A."/>
            <person name="Woyke T."/>
            <person name="Ryan C.M."/>
            <person name="Banfield J.F."/>
        </authorList>
    </citation>
    <scope>NUCLEOTIDE SEQUENCE [LARGE SCALE GENOMIC DNA]</scope>
    <source>
        <strain evidence="2">CG23_combo_of_CG06-09_8_20_14_all_48_7</strain>
    </source>
</reference>
<evidence type="ECO:0000313" key="3">
    <source>
        <dbReference type="Proteomes" id="UP000230392"/>
    </source>
</evidence>
<feature type="non-terminal residue" evidence="2">
    <location>
        <position position="1"/>
    </location>
</feature>
<sequence length="147" mass="16473">GTSAEKIETKVSRELKEERLRCLWEVQNRISLEKNQALAGKISEVLVLRKSSKRQGFLVGKTEQEKKVLIETTDSEPERENSDPERVALQSVCRGLIHQARGSDKSDPYNSFGMGLTEVGVFGCLVPVRITRADRHLFYGVIVGGEE</sequence>
<accession>A0A2G9YAY6</accession>
<evidence type="ECO:0000259" key="1">
    <source>
        <dbReference type="PROSITE" id="PS50926"/>
    </source>
</evidence>
<proteinExistence type="predicted"/>
<dbReference type="AlphaFoldDB" id="A0A2G9YAY6"/>
<organism evidence="2 3">
    <name type="scientific">bacterium (Candidatus Ratteibacteria) CG23_combo_of_CG06-09_8_20_14_all_48_7</name>
    <dbReference type="NCBI Taxonomy" id="2014292"/>
    <lineage>
        <taxon>Bacteria</taxon>
        <taxon>Candidatus Ratteibacteria</taxon>
    </lineage>
</organism>